<accession>A0A0G0QI18</accession>
<comment type="caution">
    <text evidence="10">The sequence shown here is derived from an EMBL/GenBank/DDBJ whole genome shotgun (WGS) entry which is preliminary data.</text>
</comment>
<evidence type="ECO:0000256" key="1">
    <source>
        <dbReference type="ARBA" id="ARBA00013260"/>
    </source>
</evidence>
<evidence type="ECO:0000313" key="11">
    <source>
        <dbReference type="Proteomes" id="UP000034072"/>
    </source>
</evidence>
<keyword evidence="3 7" id="KW-0378">Hydrolase</keyword>
<dbReference type="InterPro" id="IPR001328">
    <property type="entry name" value="Pept_tRNA_hydro"/>
</dbReference>
<dbReference type="GO" id="GO:0006515">
    <property type="term" value="P:protein quality control for misfolded or incompletely synthesized proteins"/>
    <property type="evidence" value="ECO:0007669"/>
    <property type="project" value="UniProtKB-UniRule"/>
</dbReference>
<dbReference type="PROSITE" id="PS01195">
    <property type="entry name" value="PEPT_TRNA_HYDROL_1"/>
    <property type="match status" value="1"/>
</dbReference>
<keyword evidence="7" id="KW-0963">Cytoplasm</keyword>
<feature type="site" description="Stabilizes the basic form of H active site to accept a proton" evidence="7">
    <location>
        <position position="101"/>
    </location>
</feature>
<evidence type="ECO:0000256" key="9">
    <source>
        <dbReference type="RuleBase" id="RU004320"/>
    </source>
</evidence>
<dbReference type="NCBIfam" id="TIGR00447">
    <property type="entry name" value="pth"/>
    <property type="match status" value="1"/>
</dbReference>
<comment type="caution">
    <text evidence="7">Lacks conserved residue(s) required for the propagation of feature annotation.</text>
</comment>
<gene>
    <name evidence="7" type="primary">pth</name>
    <name evidence="10" type="ORF">UT75_C0013G0005</name>
</gene>
<keyword evidence="2 7" id="KW-0820">tRNA-binding</keyword>
<dbReference type="Proteomes" id="UP000034072">
    <property type="component" value="Unassembled WGS sequence"/>
</dbReference>
<keyword evidence="4 7" id="KW-0694">RNA-binding</keyword>
<dbReference type="Gene3D" id="3.40.50.1470">
    <property type="entry name" value="Peptidyl-tRNA hydrolase"/>
    <property type="match status" value="1"/>
</dbReference>
<comment type="function">
    <text evidence="7">Hydrolyzes ribosome-free peptidyl-tRNAs (with 1 or more amino acids incorporated), which drop off the ribosome during protein synthesis, or as a result of ribosome stalling.</text>
</comment>
<feature type="binding site" evidence="7">
    <location>
        <position position="76"/>
    </location>
    <ligand>
        <name>tRNA</name>
        <dbReference type="ChEBI" id="CHEBI:17843"/>
    </ligand>
</feature>
<evidence type="ECO:0000256" key="8">
    <source>
        <dbReference type="RuleBase" id="RU000673"/>
    </source>
</evidence>
<feature type="active site" description="Proton acceptor" evidence="7">
    <location>
        <position position="23"/>
    </location>
</feature>
<dbReference type="PATRIC" id="fig|1619033.3.peg.816"/>
<sequence>MATKMKVIIGLGNPDEEYDETRHNVGFMMLDYIAKKSGKAGDGDDFTLDKKLNALVSKVKIEKTPAILIKPLTFVNKTGDVAAKAKSYYKVKPEDIIIIQDDLDIEFENIKLSFDKNSGGHRGIESVIKSLKTKKFWRLRIGTANGTLKKAYKMPEKKKNDAIVNFVLGKFSKKEKEDLRKIFKEGVERLLQAN</sequence>
<dbReference type="SUPFAM" id="SSF53178">
    <property type="entry name" value="Peptidyl-tRNA hydrolase-like"/>
    <property type="match status" value="1"/>
</dbReference>
<evidence type="ECO:0000313" key="10">
    <source>
        <dbReference type="EMBL" id="KKR39768.1"/>
    </source>
</evidence>
<reference evidence="10 11" key="1">
    <citation type="journal article" date="2015" name="Nature">
        <title>rRNA introns, odd ribosomes, and small enigmatic genomes across a large radiation of phyla.</title>
        <authorList>
            <person name="Brown C.T."/>
            <person name="Hug L.A."/>
            <person name="Thomas B.C."/>
            <person name="Sharon I."/>
            <person name="Castelle C.J."/>
            <person name="Singh A."/>
            <person name="Wilkins M.J."/>
            <person name="Williams K.H."/>
            <person name="Banfield J.F."/>
        </authorList>
    </citation>
    <scope>NUCLEOTIDE SEQUENCE [LARGE SCALE GENOMIC DNA]</scope>
</reference>
<organism evidence="10 11">
    <name type="scientific">Candidatus Yanofskybacteria bacterium GW2011_GWE2_40_11</name>
    <dbReference type="NCBI Taxonomy" id="1619033"/>
    <lineage>
        <taxon>Bacteria</taxon>
        <taxon>Candidatus Yanofskyibacteriota</taxon>
    </lineage>
</organism>
<comment type="subunit">
    <text evidence="7">Monomer.</text>
</comment>
<dbReference type="HAMAP" id="MF_00083">
    <property type="entry name" value="Pept_tRNA_hydro_bact"/>
    <property type="match status" value="1"/>
</dbReference>
<dbReference type="GO" id="GO:0072344">
    <property type="term" value="P:rescue of stalled ribosome"/>
    <property type="evidence" value="ECO:0007669"/>
    <property type="project" value="UniProtKB-UniRule"/>
</dbReference>
<evidence type="ECO:0000256" key="4">
    <source>
        <dbReference type="ARBA" id="ARBA00022884"/>
    </source>
</evidence>
<dbReference type="Pfam" id="PF01195">
    <property type="entry name" value="Pept_tRNA_hydro"/>
    <property type="match status" value="1"/>
</dbReference>
<evidence type="ECO:0000256" key="3">
    <source>
        <dbReference type="ARBA" id="ARBA00022801"/>
    </source>
</evidence>
<dbReference type="GO" id="GO:0005737">
    <property type="term" value="C:cytoplasm"/>
    <property type="evidence" value="ECO:0007669"/>
    <property type="project" value="UniProtKB-SubCell"/>
</dbReference>
<comment type="subcellular location">
    <subcellularLocation>
        <location evidence="7">Cytoplasm</location>
    </subcellularLocation>
</comment>
<dbReference type="AlphaFoldDB" id="A0A0G0QI18"/>
<dbReference type="EMBL" id="LBXZ01000013">
    <property type="protein sequence ID" value="KKR39768.1"/>
    <property type="molecule type" value="Genomic_DNA"/>
</dbReference>
<evidence type="ECO:0000256" key="5">
    <source>
        <dbReference type="ARBA" id="ARBA00038063"/>
    </source>
</evidence>
<feature type="binding site" evidence="7">
    <location>
        <position position="18"/>
    </location>
    <ligand>
        <name>tRNA</name>
        <dbReference type="ChEBI" id="CHEBI:17843"/>
    </ligand>
</feature>
<evidence type="ECO:0000256" key="6">
    <source>
        <dbReference type="ARBA" id="ARBA00050038"/>
    </source>
</evidence>
<dbReference type="GO" id="GO:0000049">
    <property type="term" value="F:tRNA binding"/>
    <property type="evidence" value="ECO:0007669"/>
    <property type="project" value="UniProtKB-UniRule"/>
</dbReference>
<name>A0A0G0QI18_9BACT</name>
<dbReference type="InterPro" id="IPR018171">
    <property type="entry name" value="Pept_tRNA_hydro_CS"/>
</dbReference>
<comment type="function">
    <text evidence="7">Catalyzes the release of premature peptidyl moieties from peptidyl-tRNA molecules trapped in stalled 50S ribosomal subunits, and thus maintains levels of free tRNAs and 50S ribosomes.</text>
</comment>
<evidence type="ECO:0000256" key="7">
    <source>
        <dbReference type="HAMAP-Rule" id="MF_00083"/>
    </source>
</evidence>
<dbReference type="PANTHER" id="PTHR17224">
    <property type="entry name" value="PEPTIDYL-TRNA HYDROLASE"/>
    <property type="match status" value="1"/>
</dbReference>
<comment type="similarity">
    <text evidence="5 7 9">Belongs to the PTH family.</text>
</comment>
<feature type="site" description="Discriminates between blocked and unblocked aminoacyl-tRNA" evidence="7">
    <location>
        <position position="13"/>
    </location>
</feature>
<feature type="binding site" evidence="7">
    <location>
        <position position="74"/>
    </location>
    <ligand>
        <name>tRNA</name>
        <dbReference type="ChEBI" id="CHEBI:17843"/>
    </ligand>
</feature>
<dbReference type="InterPro" id="IPR036416">
    <property type="entry name" value="Pept_tRNA_hydro_sf"/>
</dbReference>
<protein>
    <recommendedName>
        <fullName evidence="6 7">Peptidyl-tRNA hydrolase</fullName>
        <shortName evidence="7">Pth</shortName>
        <ecNumber evidence="1 7">3.1.1.29</ecNumber>
    </recommendedName>
</protein>
<dbReference type="GO" id="GO:0004045">
    <property type="term" value="F:peptidyl-tRNA hydrolase activity"/>
    <property type="evidence" value="ECO:0007669"/>
    <property type="project" value="UniProtKB-UniRule"/>
</dbReference>
<dbReference type="PANTHER" id="PTHR17224:SF1">
    <property type="entry name" value="PEPTIDYL-TRNA HYDROLASE"/>
    <property type="match status" value="1"/>
</dbReference>
<dbReference type="EC" id="3.1.1.29" evidence="1 7"/>
<comment type="catalytic activity">
    <reaction evidence="7 8">
        <text>an N-acyl-L-alpha-aminoacyl-tRNA + H2O = an N-acyl-L-amino acid + a tRNA + H(+)</text>
        <dbReference type="Rhea" id="RHEA:54448"/>
        <dbReference type="Rhea" id="RHEA-COMP:10123"/>
        <dbReference type="Rhea" id="RHEA-COMP:13883"/>
        <dbReference type="ChEBI" id="CHEBI:15377"/>
        <dbReference type="ChEBI" id="CHEBI:15378"/>
        <dbReference type="ChEBI" id="CHEBI:59874"/>
        <dbReference type="ChEBI" id="CHEBI:78442"/>
        <dbReference type="ChEBI" id="CHEBI:138191"/>
        <dbReference type="EC" id="3.1.1.29"/>
    </reaction>
</comment>
<proteinExistence type="inferred from homology"/>
<evidence type="ECO:0000256" key="2">
    <source>
        <dbReference type="ARBA" id="ARBA00022555"/>
    </source>
</evidence>